<dbReference type="InterPro" id="IPR001699">
    <property type="entry name" value="TF_T-box"/>
</dbReference>
<name>Q16H77_AEDAE</name>
<dbReference type="VEuPathDB" id="VectorBase:AAEL019808"/>
<dbReference type="PROSITE" id="PS50252">
    <property type="entry name" value="TBOX_3"/>
    <property type="match status" value="1"/>
</dbReference>
<evidence type="ECO:0000313" key="8">
    <source>
        <dbReference type="EMBL" id="EAT33598.1"/>
    </source>
</evidence>
<dbReference type="EMBL" id="CH478197">
    <property type="protein sequence ID" value="EAT33598.1"/>
    <property type="molecule type" value="Genomic_DNA"/>
</dbReference>
<evidence type="ECO:0000259" key="7">
    <source>
        <dbReference type="PROSITE" id="PS50252"/>
    </source>
</evidence>
<dbReference type="Gene3D" id="2.60.40.820">
    <property type="entry name" value="Transcription factor, T-box"/>
    <property type="match status" value="1"/>
</dbReference>
<feature type="compositionally biased region" description="Acidic residues" evidence="6">
    <location>
        <begin position="56"/>
        <end position="71"/>
    </location>
</feature>
<sequence length="183" mass="20148">MRCNPSGTRHRRQQQQLHSVQDFPPSNNSSSPSALLNSRARIPEGPPSSVDRLSEVDDEVDVDVEECSDSEEASRSGQDRRASSRATATPNSVSDEERLTPEPASKRPTIVGSCNSDDLRPVQCHLETKELWDKFNELGTEMIITKTGREVVPYVPTSPPVAFTEVPGVTSVRDSFPRDSAEN</sequence>
<dbReference type="GO" id="GO:0001708">
    <property type="term" value="P:cell fate specification"/>
    <property type="evidence" value="ECO:0007669"/>
    <property type="project" value="TreeGrafter"/>
</dbReference>
<feature type="domain" description="T-box" evidence="7">
    <location>
        <begin position="126"/>
        <end position="153"/>
    </location>
</feature>
<gene>
    <name evidence="8" type="ORF">AaeL_AAEL014129</name>
</gene>
<protein>
    <submittedName>
        <fullName evidence="8">AAEL014129-PA</fullName>
    </submittedName>
</protein>
<keyword evidence="2 5" id="KW-0238">DNA-binding</keyword>
<evidence type="ECO:0000256" key="6">
    <source>
        <dbReference type="SAM" id="MobiDB-lite"/>
    </source>
</evidence>
<dbReference type="HOGENOM" id="CLU_1476312_0_0_1"/>
<dbReference type="PaxDb" id="7159-AAEL014129-PA"/>
<evidence type="ECO:0000256" key="4">
    <source>
        <dbReference type="ARBA" id="ARBA00023242"/>
    </source>
</evidence>
<dbReference type="GO" id="GO:0000785">
    <property type="term" value="C:chromatin"/>
    <property type="evidence" value="ECO:0007669"/>
    <property type="project" value="TreeGrafter"/>
</dbReference>
<evidence type="ECO:0000256" key="5">
    <source>
        <dbReference type="PROSITE-ProRule" id="PRU00201"/>
    </source>
</evidence>
<feature type="region of interest" description="Disordered" evidence="6">
    <location>
        <begin position="1"/>
        <end position="118"/>
    </location>
</feature>
<evidence type="ECO:0000256" key="3">
    <source>
        <dbReference type="ARBA" id="ARBA00023163"/>
    </source>
</evidence>
<organism evidence="8 9">
    <name type="scientific">Aedes aegypti</name>
    <name type="common">Yellowfever mosquito</name>
    <name type="synonym">Culex aegypti</name>
    <dbReference type="NCBI Taxonomy" id="7159"/>
    <lineage>
        <taxon>Eukaryota</taxon>
        <taxon>Metazoa</taxon>
        <taxon>Ecdysozoa</taxon>
        <taxon>Arthropoda</taxon>
        <taxon>Hexapoda</taxon>
        <taxon>Insecta</taxon>
        <taxon>Pterygota</taxon>
        <taxon>Neoptera</taxon>
        <taxon>Endopterygota</taxon>
        <taxon>Diptera</taxon>
        <taxon>Nematocera</taxon>
        <taxon>Culicoidea</taxon>
        <taxon>Culicidae</taxon>
        <taxon>Culicinae</taxon>
        <taxon>Aedini</taxon>
        <taxon>Aedes</taxon>
        <taxon>Stegomyia</taxon>
    </lineage>
</organism>
<dbReference type="InterPro" id="IPR046360">
    <property type="entry name" value="T-box_DNA-bd"/>
</dbReference>
<dbReference type="SUPFAM" id="SSF49417">
    <property type="entry name" value="p53-like transcription factors"/>
    <property type="match status" value="1"/>
</dbReference>
<dbReference type="GO" id="GO:0005634">
    <property type="term" value="C:nucleus"/>
    <property type="evidence" value="ECO:0007669"/>
    <property type="project" value="UniProtKB-SubCell"/>
</dbReference>
<dbReference type="InterPro" id="IPR036960">
    <property type="entry name" value="T-box_sf"/>
</dbReference>
<dbReference type="PANTHER" id="PTHR11267">
    <property type="entry name" value="T-BOX PROTEIN-RELATED"/>
    <property type="match status" value="1"/>
</dbReference>
<feature type="compositionally biased region" description="Polar residues" evidence="6">
    <location>
        <begin position="84"/>
        <end position="93"/>
    </location>
</feature>
<dbReference type="PANTHER" id="PTHR11267:SF190">
    <property type="entry name" value="T-BOX TRANSCRIPTION FACTOR TBX20"/>
    <property type="match status" value="1"/>
</dbReference>
<dbReference type="STRING" id="7159.Q16H77"/>
<accession>Q16H77</accession>
<comment type="caution">
    <text evidence="5">Lacks conserved residue(s) required for the propagation of feature annotation.</text>
</comment>
<evidence type="ECO:0000313" key="9">
    <source>
        <dbReference type="Proteomes" id="UP000682892"/>
    </source>
</evidence>
<reference evidence="8" key="1">
    <citation type="submission" date="2005-10" db="EMBL/GenBank/DDBJ databases">
        <authorList>
            <person name="Loftus B.J."/>
            <person name="Nene V.M."/>
            <person name="Hannick L.I."/>
            <person name="Bidwell S."/>
            <person name="Haas B."/>
            <person name="Amedeo P."/>
            <person name="Orvis J."/>
            <person name="Wortman J.R."/>
            <person name="White O.R."/>
            <person name="Salzberg S."/>
            <person name="Shumway M."/>
            <person name="Koo H."/>
            <person name="Zhao Y."/>
            <person name="Holmes M."/>
            <person name="Miller J."/>
            <person name="Schatz M."/>
            <person name="Pop M."/>
            <person name="Pai G."/>
            <person name="Utterback T."/>
            <person name="Rogers Y.-H."/>
            <person name="Kravitz S."/>
            <person name="Fraser C.M."/>
        </authorList>
    </citation>
    <scope>NUCLEOTIDE SEQUENCE</scope>
    <source>
        <strain evidence="8">Liverpool</strain>
    </source>
</reference>
<keyword evidence="3" id="KW-0804">Transcription</keyword>
<keyword evidence="4 5" id="KW-0539">Nucleus</keyword>
<dbReference type="eggNOG" id="KOG3586">
    <property type="taxonomic scope" value="Eukaryota"/>
</dbReference>
<keyword evidence="1" id="KW-0805">Transcription regulation</keyword>
<feature type="compositionally biased region" description="Low complexity" evidence="6">
    <location>
        <begin position="24"/>
        <end position="40"/>
    </location>
</feature>
<evidence type="ECO:0000256" key="2">
    <source>
        <dbReference type="ARBA" id="ARBA00023125"/>
    </source>
</evidence>
<feature type="compositionally biased region" description="Basic and acidic residues" evidence="6">
    <location>
        <begin position="72"/>
        <end position="82"/>
    </location>
</feature>
<dbReference type="GO" id="GO:0007507">
    <property type="term" value="P:heart development"/>
    <property type="evidence" value="ECO:0007669"/>
    <property type="project" value="TreeGrafter"/>
</dbReference>
<dbReference type="GO" id="GO:0000981">
    <property type="term" value="F:DNA-binding transcription factor activity, RNA polymerase II-specific"/>
    <property type="evidence" value="ECO:0007669"/>
    <property type="project" value="TreeGrafter"/>
</dbReference>
<proteinExistence type="predicted"/>
<dbReference type="InterPro" id="IPR008967">
    <property type="entry name" value="p53-like_TF_DNA-bd_sf"/>
</dbReference>
<dbReference type="GO" id="GO:0045893">
    <property type="term" value="P:positive regulation of DNA-templated transcription"/>
    <property type="evidence" value="ECO:0007669"/>
    <property type="project" value="InterPro"/>
</dbReference>
<comment type="subcellular location">
    <subcellularLocation>
        <location evidence="5">Nucleus</location>
    </subcellularLocation>
</comment>
<reference evidence="8" key="3">
    <citation type="submission" date="2012-09" db="EMBL/GenBank/DDBJ databases">
        <authorList>
            <consortium name="VectorBase"/>
        </authorList>
    </citation>
    <scope>NUCLEOTIDE SEQUENCE</scope>
    <source>
        <strain evidence="8">Liverpool</strain>
    </source>
</reference>
<evidence type="ECO:0000256" key="1">
    <source>
        <dbReference type="ARBA" id="ARBA00023015"/>
    </source>
</evidence>
<dbReference type="AlphaFoldDB" id="Q16H77"/>
<reference evidence="8" key="2">
    <citation type="journal article" date="2007" name="Science">
        <title>Genome sequence of Aedes aegypti, a major arbovirus vector.</title>
        <authorList>
            <person name="Nene V."/>
            <person name="Wortman J.R."/>
            <person name="Lawson D."/>
            <person name="Haas B."/>
            <person name="Kodira C."/>
            <person name="Tu Z.J."/>
            <person name="Loftus B."/>
            <person name="Xi Z."/>
            <person name="Megy K."/>
            <person name="Grabherr M."/>
            <person name="Ren Q."/>
            <person name="Zdobnov E.M."/>
            <person name="Lobo N.F."/>
            <person name="Campbell K.S."/>
            <person name="Brown S.E."/>
            <person name="Bonaldo M.F."/>
            <person name="Zhu J."/>
            <person name="Sinkins S.P."/>
            <person name="Hogenkamp D.G."/>
            <person name="Amedeo P."/>
            <person name="Arensburger P."/>
            <person name="Atkinson P.W."/>
            <person name="Bidwell S."/>
            <person name="Biedler J."/>
            <person name="Birney E."/>
            <person name="Bruggner R.V."/>
            <person name="Costas J."/>
            <person name="Coy M.R."/>
            <person name="Crabtree J."/>
            <person name="Crawford M."/>
            <person name="Debruyn B."/>
            <person name="Decaprio D."/>
            <person name="Eiglmeier K."/>
            <person name="Eisenstadt E."/>
            <person name="El-Dorry H."/>
            <person name="Gelbart W.M."/>
            <person name="Gomes S.L."/>
            <person name="Hammond M."/>
            <person name="Hannick L.I."/>
            <person name="Hogan J.R."/>
            <person name="Holmes M.H."/>
            <person name="Jaffe D."/>
            <person name="Johnston J.S."/>
            <person name="Kennedy R.C."/>
            <person name="Koo H."/>
            <person name="Kravitz S."/>
            <person name="Kriventseva E.V."/>
            <person name="Kulp D."/>
            <person name="Labutti K."/>
            <person name="Lee E."/>
            <person name="Li S."/>
            <person name="Lovin D.D."/>
            <person name="Mao C."/>
            <person name="Mauceli E."/>
            <person name="Menck C.F."/>
            <person name="Miller J.R."/>
            <person name="Montgomery P."/>
            <person name="Mori A."/>
            <person name="Nascimento A.L."/>
            <person name="Naveira H.F."/>
            <person name="Nusbaum C."/>
            <person name="O'leary S."/>
            <person name="Orvis J."/>
            <person name="Pertea M."/>
            <person name="Quesneville H."/>
            <person name="Reidenbach K.R."/>
            <person name="Rogers Y.H."/>
            <person name="Roth C.W."/>
            <person name="Schneider J.R."/>
            <person name="Schatz M."/>
            <person name="Shumway M."/>
            <person name="Stanke M."/>
            <person name="Stinson E.O."/>
            <person name="Tubio J.M."/>
            <person name="Vanzee J.P."/>
            <person name="Verjovski-Almeida S."/>
            <person name="Werner D."/>
            <person name="White O."/>
            <person name="Wyder S."/>
            <person name="Zeng Q."/>
            <person name="Zhao Q."/>
            <person name="Zhao Y."/>
            <person name="Hill C.A."/>
            <person name="Raikhel A.S."/>
            <person name="Soares M.B."/>
            <person name="Knudson D.L."/>
            <person name="Lee N.H."/>
            <person name="Galagan J."/>
            <person name="Salzberg S.L."/>
            <person name="Paulsen I.T."/>
            <person name="Dimopoulos G."/>
            <person name="Collins F.H."/>
            <person name="Birren B."/>
            <person name="Fraser-Liggett C.M."/>
            <person name="Severson D.W."/>
        </authorList>
    </citation>
    <scope>NUCLEOTIDE SEQUENCE [LARGE SCALE GENOMIC DNA]</scope>
    <source>
        <strain evidence="8">Liverpool</strain>
    </source>
</reference>
<dbReference type="GO" id="GO:0000978">
    <property type="term" value="F:RNA polymerase II cis-regulatory region sequence-specific DNA binding"/>
    <property type="evidence" value="ECO:0007669"/>
    <property type="project" value="InterPro"/>
</dbReference>
<dbReference type="Pfam" id="PF00907">
    <property type="entry name" value="T-box"/>
    <property type="match status" value="1"/>
</dbReference>
<dbReference type="Proteomes" id="UP000682892">
    <property type="component" value="Unassembled WGS sequence"/>
</dbReference>